<dbReference type="EMBL" id="CP099419">
    <property type="protein sequence ID" value="USW50334.1"/>
    <property type="molecule type" value="Genomic_DNA"/>
</dbReference>
<evidence type="ECO:0000313" key="2">
    <source>
        <dbReference type="Proteomes" id="UP001056384"/>
    </source>
</evidence>
<organism evidence="1 2">
    <name type="scientific">Septoria linicola</name>
    <dbReference type="NCBI Taxonomy" id="215465"/>
    <lineage>
        <taxon>Eukaryota</taxon>
        <taxon>Fungi</taxon>
        <taxon>Dikarya</taxon>
        <taxon>Ascomycota</taxon>
        <taxon>Pezizomycotina</taxon>
        <taxon>Dothideomycetes</taxon>
        <taxon>Dothideomycetidae</taxon>
        <taxon>Mycosphaerellales</taxon>
        <taxon>Mycosphaerellaceae</taxon>
        <taxon>Septoria</taxon>
    </lineage>
</organism>
<protein>
    <submittedName>
        <fullName evidence="1">Uncharacterized protein</fullName>
    </submittedName>
</protein>
<evidence type="ECO:0000313" key="1">
    <source>
        <dbReference type="EMBL" id="USW50334.1"/>
    </source>
</evidence>
<dbReference type="AlphaFoldDB" id="A0A9Q9ALM9"/>
<sequence>MAVDHAAQLYTLLNVQSGLKEVILELAALDPPNRESLMSFSTDLDTLTAESIDVMQTSACKTDTLVDEVLITNAWGRRQLALIGRRFSSAISPFYALAEMIGLSRTPIVRDFEAAFVQYNDILRDQPRSVLVHFWESPDTPIKLENLVETMGLFVMLGGNAVDHQHHSEASHWKWVSPSHRFKMRTFERQASLYARLNSELLRANKILHIIVAQTVGVRARILELQDELE</sequence>
<keyword evidence="2" id="KW-1185">Reference proteome</keyword>
<proteinExistence type="predicted"/>
<reference evidence="1" key="1">
    <citation type="submission" date="2022-06" db="EMBL/GenBank/DDBJ databases">
        <title>Complete genome sequences of two strains of the flax pathogen Septoria linicola.</title>
        <authorList>
            <person name="Lapalu N."/>
            <person name="Simon A."/>
            <person name="Demenou B."/>
            <person name="Paumier D."/>
            <person name="Guillot M.-P."/>
            <person name="Gout L."/>
            <person name="Valade R."/>
        </authorList>
    </citation>
    <scope>NUCLEOTIDE SEQUENCE</scope>
    <source>
        <strain evidence="1">SE15195</strain>
    </source>
</reference>
<accession>A0A9Q9ALM9</accession>
<dbReference type="Proteomes" id="UP001056384">
    <property type="component" value="Chromosome 2"/>
</dbReference>
<gene>
    <name evidence="1" type="ORF">Slin15195_G036530</name>
</gene>
<name>A0A9Q9ALM9_9PEZI</name>